<dbReference type="Gene3D" id="3.30.9.10">
    <property type="entry name" value="D-Amino Acid Oxidase, subunit A, domain 2"/>
    <property type="match status" value="1"/>
</dbReference>
<dbReference type="GO" id="GO:0071949">
    <property type="term" value="F:FAD binding"/>
    <property type="evidence" value="ECO:0007669"/>
    <property type="project" value="InterPro"/>
</dbReference>
<evidence type="ECO:0000256" key="2">
    <source>
        <dbReference type="ARBA" id="ARBA00022827"/>
    </source>
</evidence>
<dbReference type="SUPFAM" id="SSF51905">
    <property type="entry name" value="FAD/NAD(P)-binding domain"/>
    <property type="match status" value="1"/>
</dbReference>
<keyword evidence="3" id="KW-0560">Oxidoreductase</keyword>
<dbReference type="Pfam" id="PF01494">
    <property type="entry name" value="FAD_binding_3"/>
    <property type="match status" value="1"/>
</dbReference>
<dbReference type="InterPro" id="IPR051704">
    <property type="entry name" value="FAD_aromatic-hydroxylase"/>
</dbReference>
<dbReference type="PANTHER" id="PTHR46865">
    <property type="entry name" value="OXIDOREDUCTASE-RELATED"/>
    <property type="match status" value="1"/>
</dbReference>
<evidence type="ECO:0000313" key="6">
    <source>
        <dbReference type="Proteomes" id="UP000237481"/>
    </source>
</evidence>
<dbReference type="PRINTS" id="PR00420">
    <property type="entry name" value="RNGMNOXGNASE"/>
</dbReference>
<dbReference type="EMBL" id="PKSG01000233">
    <property type="protein sequence ID" value="POR37598.1"/>
    <property type="molecule type" value="Genomic_DNA"/>
</dbReference>
<dbReference type="STRING" id="94208.A0A2S4L5A8"/>
<organism evidence="5 6">
    <name type="scientific">Tolypocladium paradoxum</name>
    <dbReference type="NCBI Taxonomy" id="94208"/>
    <lineage>
        <taxon>Eukaryota</taxon>
        <taxon>Fungi</taxon>
        <taxon>Dikarya</taxon>
        <taxon>Ascomycota</taxon>
        <taxon>Pezizomycotina</taxon>
        <taxon>Sordariomycetes</taxon>
        <taxon>Hypocreomycetidae</taxon>
        <taxon>Hypocreales</taxon>
        <taxon>Ophiocordycipitaceae</taxon>
        <taxon>Tolypocladium</taxon>
    </lineage>
</organism>
<name>A0A2S4L5A8_9HYPO</name>
<keyword evidence="2" id="KW-0274">FAD</keyword>
<evidence type="ECO:0000256" key="3">
    <source>
        <dbReference type="ARBA" id="ARBA00023002"/>
    </source>
</evidence>
<comment type="caution">
    <text evidence="5">The sequence shown here is derived from an EMBL/GenBank/DDBJ whole genome shotgun (WGS) entry which is preliminary data.</text>
</comment>
<evidence type="ECO:0000256" key="1">
    <source>
        <dbReference type="ARBA" id="ARBA00022630"/>
    </source>
</evidence>
<gene>
    <name evidence="5" type="ORF">TPAR_02230</name>
</gene>
<reference evidence="5 6" key="1">
    <citation type="submission" date="2018-01" db="EMBL/GenBank/DDBJ databases">
        <title>Harnessing the power of phylogenomics to disentangle the directionality and signatures of interkingdom host jumping in the parasitic fungal genus Tolypocladium.</title>
        <authorList>
            <person name="Quandt C.A."/>
            <person name="Patterson W."/>
            <person name="Spatafora J.W."/>
        </authorList>
    </citation>
    <scope>NUCLEOTIDE SEQUENCE [LARGE SCALE GENOMIC DNA]</scope>
    <source>
        <strain evidence="5 6">NRBC 100945</strain>
    </source>
</reference>
<keyword evidence="6" id="KW-1185">Reference proteome</keyword>
<evidence type="ECO:0000313" key="5">
    <source>
        <dbReference type="EMBL" id="POR37598.1"/>
    </source>
</evidence>
<sequence length="423" mass="46609">MAPLRILVSGGGIAGPAVAFWLARLGHSCTIVERFPGLRANGQQIDLREQGIDAAQRMGILDEVRRRGVDEAGTEFIDGGGARRAYMKKSPPGERESVSSEFEIMRGDLCRLLFEATEHAVTYRFGVTVDDFADEDGGRGVRVTLSDGSVESYDLLIGADGQGSRIRKKMLACDGLEDSYRSLGVFVCYYTVARQPDETRNEMTVCLLPKRRVVLTRWHAQHSGQSYLFTMSHADELRQALRQDSGAQRALFARIFRDAGWKVPRLLREMDVADDFYAHEIVQVTAKHWSRGRVVLLGDAGYTPSLFTGMGTSLALVGACVLAGEMARHPGDLPGALAAYDAVLRPLVDEVQHLAPGLPGLLFRETELGVRVLHTVLWLLSLTLQLVLGPRIGRVLDAAVPGRRKRWTLPEYPELGEVKPKSS</sequence>
<dbReference type="GO" id="GO:0016491">
    <property type="term" value="F:oxidoreductase activity"/>
    <property type="evidence" value="ECO:0007669"/>
    <property type="project" value="UniProtKB-KW"/>
</dbReference>
<proteinExistence type="predicted"/>
<dbReference type="PANTHER" id="PTHR46865:SF2">
    <property type="entry name" value="MONOOXYGENASE"/>
    <property type="match status" value="1"/>
</dbReference>
<dbReference type="InterPro" id="IPR036188">
    <property type="entry name" value="FAD/NAD-bd_sf"/>
</dbReference>
<dbReference type="Gene3D" id="3.50.50.60">
    <property type="entry name" value="FAD/NAD(P)-binding domain"/>
    <property type="match status" value="1"/>
</dbReference>
<accession>A0A2S4L5A8</accession>
<dbReference type="OrthoDB" id="655030at2759"/>
<keyword evidence="1" id="KW-0285">Flavoprotein</keyword>
<protein>
    <submittedName>
        <fullName evidence="5">2-polyprenyl-6-methoxyphenol hydroxylase and related FAD-dependent oxidoreductase</fullName>
    </submittedName>
</protein>
<dbReference type="AlphaFoldDB" id="A0A2S4L5A8"/>
<evidence type="ECO:0000259" key="4">
    <source>
        <dbReference type="Pfam" id="PF01494"/>
    </source>
</evidence>
<feature type="domain" description="FAD-binding" evidence="4">
    <location>
        <begin position="6"/>
        <end position="328"/>
    </location>
</feature>
<dbReference type="Proteomes" id="UP000237481">
    <property type="component" value="Unassembled WGS sequence"/>
</dbReference>
<dbReference type="InterPro" id="IPR002938">
    <property type="entry name" value="FAD-bd"/>
</dbReference>